<gene>
    <name evidence="3" type="ORF">CLUMA_CG008440</name>
</gene>
<keyword evidence="4" id="KW-1185">Reference proteome</keyword>
<feature type="domain" description="F-box" evidence="2">
    <location>
        <begin position="36"/>
        <end position="82"/>
    </location>
</feature>
<name>A0A1J1I3R7_9DIPT</name>
<dbReference type="SMART" id="SM00256">
    <property type="entry name" value="FBOX"/>
    <property type="match status" value="1"/>
</dbReference>
<dbReference type="GO" id="GO:0031146">
    <property type="term" value="P:SCF-dependent proteasomal ubiquitin-dependent protein catabolic process"/>
    <property type="evidence" value="ECO:0007669"/>
    <property type="project" value="TreeGrafter"/>
</dbReference>
<dbReference type="GO" id="GO:0019005">
    <property type="term" value="C:SCF ubiquitin ligase complex"/>
    <property type="evidence" value="ECO:0007669"/>
    <property type="project" value="TreeGrafter"/>
</dbReference>
<dbReference type="Proteomes" id="UP000183832">
    <property type="component" value="Unassembled WGS sequence"/>
</dbReference>
<evidence type="ECO:0000259" key="2">
    <source>
        <dbReference type="PROSITE" id="PS50181"/>
    </source>
</evidence>
<dbReference type="PROSITE" id="PS50181">
    <property type="entry name" value="FBOX"/>
    <property type="match status" value="1"/>
</dbReference>
<dbReference type="InterPro" id="IPR001810">
    <property type="entry name" value="F-box_dom"/>
</dbReference>
<dbReference type="SUPFAM" id="SSF52047">
    <property type="entry name" value="RNI-like"/>
    <property type="match status" value="1"/>
</dbReference>
<dbReference type="PANTHER" id="PTHR13318:SF247">
    <property type="entry name" value="GH16156P"/>
    <property type="match status" value="1"/>
</dbReference>
<dbReference type="Pfam" id="PF12937">
    <property type="entry name" value="F-box-like"/>
    <property type="match status" value="1"/>
</dbReference>
<dbReference type="InterPro" id="IPR032675">
    <property type="entry name" value="LRR_dom_sf"/>
</dbReference>
<sequence>MSLKDEENLSRKRKIESDEESEEKNAKRKFLTSDPQFALLHLPDEVLIEILSYLDSESLRNLGQTCLQLKLLSQDKKLWTHMNFTSREFDFWEILKRLKLLLVTTKSLNIQGDCKEENMHSRPMPNRQTFKEIIKRIVNRSPLIQHLLFKKVWFDWTRNFSISKFPANLRSLSFSRCIMPKVRNHRMVHTFTGIVEHMPQLEELRIEYCNFFESNDVMPFSKLQNLKILSLRGCRKMKNCVPYLSLACRFGFPKLEVFDLRETNVCDGELNCLNSIKSLKELYLEHRETEQRHESDDEDDFELFLRRTRRPSRRLNNTEQSPRVAPREPVPSTSRHLDNNDGDSSSSESFSDSMSSSSSSSSNEDMPYRTIVIRANINPEEPVEENPPNAANPPVHVVLGNNYPHARRYLQFGINSARNYEPLTVSDRGMLGFGFPRPNLLGNLVYFGSQPPDHNTYLERIVLRNFRNITDTTLSHFETNAPRLIQLDVRGCPQITREAVERFKAARTQCELSSNYDNEE</sequence>
<organism evidence="3 4">
    <name type="scientific">Clunio marinus</name>
    <dbReference type="NCBI Taxonomy" id="568069"/>
    <lineage>
        <taxon>Eukaryota</taxon>
        <taxon>Metazoa</taxon>
        <taxon>Ecdysozoa</taxon>
        <taxon>Arthropoda</taxon>
        <taxon>Hexapoda</taxon>
        <taxon>Insecta</taxon>
        <taxon>Pterygota</taxon>
        <taxon>Neoptera</taxon>
        <taxon>Endopterygota</taxon>
        <taxon>Diptera</taxon>
        <taxon>Nematocera</taxon>
        <taxon>Chironomoidea</taxon>
        <taxon>Chironomidae</taxon>
        <taxon>Clunio</taxon>
    </lineage>
</organism>
<accession>A0A1J1I3R7</accession>
<evidence type="ECO:0000313" key="3">
    <source>
        <dbReference type="EMBL" id="CRK94952.1"/>
    </source>
</evidence>
<dbReference type="EMBL" id="CVRI01000040">
    <property type="protein sequence ID" value="CRK94952.1"/>
    <property type="molecule type" value="Genomic_DNA"/>
</dbReference>
<feature type="compositionally biased region" description="Basic and acidic residues" evidence="1">
    <location>
        <begin position="1"/>
        <end position="10"/>
    </location>
</feature>
<feature type="compositionally biased region" description="Low complexity" evidence="1">
    <location>
        <begin position="344"/>
        <end position="362"/>
    </location>
</feature>
<dbReference type="PANTHER" id="PTHR13318">
    <property type="entry name" value="PARTNER OF PAIRED, ISOFORM B-RELATED"/>
    <property type="match status" value="1"/>
</dbReference>
<feature type="region of interest" description="Disordered" evidence="1">
    <location>
        <begin position="311"/>
        <end position="368"/>
    </location>
</feature>
<dbReference type="Gene3D" id="1.20.1280.50">
    <property type="match status" value="1"/>
</dbReference>
<proteinExistence type="predicted"/>
<dbReference type="Gene3D" id="3.80.10.10">
    <property type="entry name" value="Ribonuclease Inhibitor"/>
    <property type="match status" value="2"/>
</dbReference>
<feature type="region of interest" description="Disordered" evidence="1">
    <location>
        <begin position="1"/>
        <end position="27"/>
    </location>
</feature>
<dbReference type="AlphaFoldDB" id="A0A1J1I3R7"/>
<dbReference type="InterPro" id="IPR036047">
    <property type="entry name" value="F-box-like_dom_sf"/>
</dbReference>
<dbReference type="OrthoDB" id="9856535at2759"/>
<dbReference type="STRING" id="568069.A0A1J1I3R7"/>
<reference evidence="3 4" key="1">
    <citation type="submission" date="2015-04" db="EMBL/GenBank/DDBJ databases">
        <authorList>
            <person name="Syromyatnikov M.Y."/>
            <person name="Popov V.N."/>
        </authorList>
    </citation>
    <scope>NUCLEOTIDE SEQUENCE [LARGE SCALE GENOMIC DNA]</scope>
</reference>
<dbReference type="SUPFAM" id="SSF81383">
    <property type="entry name" value="F-box domain"/>
    <property type="match status" value="1"/>
</dbReference>
<evidence type="ECO:0000256" key="1">
    <source>
        <dbReference type="SAM" id="MobiDB-lite"/>
    </source>
</evidence>
<evidence type="ECO:0000313" key="4">
    <source>
        <dbReference type="Proteomes" id="UP000183832"/>
    </source>
</evidence>
<protein>
    <submittedName>
        <fullName evidence="3">CLUMA_CG008440, isoform A</fullName>
    </submittedName>
</protein>